<protein>
    <submittedName>
        <fullName evidence="1">Uncharacterized protein</fullName>
    </submittedName>
</protein>
<gene>
    <name evidence="1" type="ORF">UH38_08805</name>
</gene>
<reference evidence="1 2" key="1">
    <citation type="submission" date="2015-02" db="EMBL/GenBank/DDBJ databases">
        <title>Draft genome of a novel marine cyanobacterium (Chroococcales) isolated from South Atlantic Ocean.</title>
        <authorList>
            <person name="Rigonato J."/>
            <person name="Alvarenga D.O."/>
            <person name="Branco L.H."/>
            <person name="Varani A.M."/>
            <person name="Brandini F.P."/>
            <person name="Fiore M.F."/>
        </authorList>
    </citation>
    <scope>NUCLEOTIDE SEQUENCE [LARGE SCALE GENOMIC DNA]</scope>
    <source>
        <strain evidence="1 2">CENA595</strain>
    </source>
</reference>
<organism evidence="1 2">
    <name type="scientific">Aliterella atlantica CENA595</name>
    <dbReference type="NCBI Taxonomy" id="1618023"/>
    <lineage>
        <taxon>Bacteria</taxon>
        <taxon>Bacillati</taxon>
        <taxon>Cyanobacteriota</taxon>
        <taxon>Cyanophyceae</taxon>
        <taxon>Chroococcidiopsidales</taxon>
        <taxon>Aliterellaceae</taxon>
        <taxon>Aliterella</taxon>
    </lineage>
</organism>
<accession>A0A0D8ZTT8</accession>
<dbReference type="AlphaFoldDB" id="A0A0D8ZTT8"/>
<dbReference type="OrthoDB" id="582593at2"/>
<keyword evidence="2" id="KW-1185">Reference proteome</keyword>
<proteinExistence type="predicted"/>
<evidence type="ECO:0000313" key="2">
    <source>
        <dbReference type="Proteomes" id="UP000032452"/>
    </source>
</evidence>
<sequence length="183" mass="20457">MASNNIQKVFCHCVVAFYTVVGSGLTTQVAFSLPVDKTLEYPVSSLDADNPICYIQQSNGSTLDLSQLCSQDGTKTRLSLIDRQFLDTYNNSLNAYQKQRNLVTPDAARLDPLSPIQVAQDICSALNNQVPIEQIQEQQYQNISATEDRRNQNIALIESDMLNSLAIKFYCPQFTQRAVNRAN</sequence>
<dbReference type="Proteomes" id="UP000032452">
    <property type="component" value="Unassembled WGS sequence"/>
</dbReference>
<evidence type="ECO:0000313" key="1">
    <source>
        <dbReference type="EMBL" id="KJH72155.1"/>
    </source>
</evidence>
<comment type="caution">
    <text evidence="1">The sequence shown here is derived from an EMBL/GenBank/DDBJ whole genome shotgun (WGS) entry which is preliminary data.</text>
</comment>
<dbReference type="RefSeq" id="WP_045054280.1">
    <property type="nucleotide sequence ID" value="NZ_CAWMDP010000040.1"/>
</dbReference>
<name>A0A0D8ZTT8_9CYAN</name>
<dbReference type="EMBL" id="JYON01000007">
    <property type="protein sequence ID" value="KJH72155.1"/>
    <property type="molecule type" value="Genomic_DNA"/>
</dbReference>